<proteinExistence type="inferred from homology"/>
<feature type="transmembrane region" description="Helical" evidence="7">
    <location>
        <begin position="113"/>
        <end position="133"/>
    </location>
</feature>
<evidence type="ECO:0000259" key="9">
    <source>
        <dbReference type="Pfam" id="PF07662"/>
    </source>
</evidence>
<keyword evidence="3" id="KW-1003">Cell membrane</keyword>
<evidence type="ECO:0000256" key="4">
    <source>
        <dbReference type="ARBA" id="ARBA00022692"/>
    </source>
</evidence>
<keyword evidence="10" id="KW-1185">Reference proteome</keyword>
<organism evidence="10 11">
    <name type="scientific">Aplysia californica</name>
    <name type="common">California sea hare</name>
    <dbReference type="NCBI Taxonomy" id="6500"/>
    <lineage>
        <taxon>Eukaryota</taxon>
        <taxon>Metazoa</taxon>
        <taxon>Spiralia</taxon>
        <taxon>Lophotrochozoa</taxon>
        <taxon>Mollusca</taxon>
        <taxon>Gastropoda</taxon>
        <taxon>Heterobranchia</taxon>
        <taxon>Euthyneura</taxon>
        <taxon>Tectipleura</taxon>
        <taxon>Aplysiida</taxon>
        <taxon>Aplysioidea</taxon>
        <taxon>Aplysiidae</taxon>
        <taxon>Aplysia</taxon>
    </lineage>
</organism>
<dbReference type="PANTHER" id="PTHR10590">
    <property type="entry name" value="SODIUM/NUCLEOSIDE COTRANSPORTER"/>
    <property type="match status" value="1"/>
</dbReference>
<feature type="transmembrane region" description="Helical" evidence="7">
    <location>
        <begin position="87"/>
        <end position="107"/>
    </location>
</feature>
<dbReference type="Proteomes" id="UP000694888">
    <property type="component" value="Unplaced"/>
</dbReference>
<keyword evidence="4 7" id="KW-0812">Transmembrane</keyword>
<dbReference type="InterPro" id="IPR002668">
    <property type="entry name" value="CNT_N_dom"/>
</dbReference>
<evidence type="ECO:0000256" key="2">
    <source>
        <dbReference type="ARBA" id="ARBA00009033"/>
    </source>
</evidence>
<evidence type="ECO:0000313" key="11">
    <source>
        <dbReference type="RefSeq" id="XP_012937644.2"/>
    </source>
</evidence>
<accession>A0ABM0ZZC6</accession>
<reference evidence="11" key="1">
    <citation type="submission" date="2025-08" db="UniProtKB">
        <authorList>
            <consortium name="RefSeq"/>
        </authorList>
    </citation>
    <scope>IDENTIFICATION</scope>
</reference>
<protein>
    <submittedName>
        <fullName evidence="11">Sodium/nucleoside cotransporter 1-like</fullName>
    </submittedName>
</protein>
<dbReference type="Pfam" id="PF07662">
    <property type="entry name" value="Nucleos_tra2_C"/>
    <property type="match status" value="1"/>
</dbReference>
<evidence type="ECO:0000256" key="6">
    <source>
        <dbReference type="ARBA" id="ARBA00023136"/>
    </source>
</evidence>
<dbReference type="Pfam" id="PF01773">
    <property type="entry name" value="Nucleos_tra2_N"/>
    <property type="match status" value="1"/>
</dbReference>
<dbReference type="PANTHER" id="PTHR10590:SF4">
    <property type="entry name" value="SOLUTE CARRIER FAMILY 28 MEMBER 3"/>
    <property type="match status" value="1"/>
</dbReference>
<evidence type="ECO:0000313" key="10">
    <source>
        <dbReference type="Proteomes" id="UP000694888"/>
    </source>
</evidence>
<dbReference type="GeneID" id="101863742"/>
<gene>
    <name evidence="11" type="primary">LOC101863742</name>
</gene>
<keyword evidence="6 7" id="KW-0472">Membrane</keyword>
<feature type="domain" description="Concentrative nucleoside transporter C-terminal" evidence="9">
    <location>
        <begin position="316"/>
        <end position="402"/>
    </location>
</feature>
<comment type="subcellular location">
    <subcellularLocation>
        <location evidence="1">Cell membrane</location>
        <topology evidence="1">Multi-pass membrane protein</topology>
    </subcellularLocation>
</comment>
<evidence type="ECO:0000256" key="1">
    <source>
        <dbReference type="ARBA" id="ARBA00004651"/>
    </source>
</evidence>
<feature type="transmembrane region" description="Helical" evidence="7">
    <location>
        <begin position="183"/>
        <end position="199"/>
    </location>
</feature>
<sequence length="439" mass="48336">MSQEVSDLKDIRTTEQSSFLESKTTIIPSNIETSLIITEDSAKKEICTDNDSESESSDAEGNGNCLLSYRIRVRNTYYVRSRCIKKLVVILCALLYVAYFSYAIYLHRNDSRIVGLYFITSVIGLYLLCSSISSTKLVARLCKWAQGHHKAKTIASRTLAVSCGVFFLVTLSTEVILSRPSNLWSLSGLAWITFAFYLTSTHPHKVAWRPVVSGLFIQYAFALVILRVPVVYSGLQWCGDLMTTVINYYKAGQSFLLGDDFPFNGFVFSIDSLMLIRPFLEQLTSSELHCLMANGMSTVTGSILGLYISQGIKAEHLLAASVMSAPAALSLSKLAVPETRARAASRQRYNIPSASRFRSLMDAASSGASNALTLVASIIANVTAVVSVVKMINSGLGPFKKLNGRHGKNHSEKRSHPYTTEVVTYEWHPSSWEAPSPVA</sequence>
<name>A0ABM0ZZC6_APLCA</name>
<dbReference type="InterPro" id="IPR008276">
    <property type="entry name" value="C_nuclsd_transpt"/>
</dbReference>
<evidence type="ECO:0000256" key="3">
    <source>
        <dbReference type="ARBA" id="ARBA00022475"/>
    </source>
</evidence>
<dbReference type="InterPro" id="IPR011657">
    <property type="entry name" value="CNT_C_dom"/>
</dbReference>
<comment type="similarity">
    <text evidence="2">Belongs to the concentrative nucleoside transporter (CNT) (TC 2.A.41) family.</text>
</comment>
<feature type="transmembrane region" description="Helical" evidence="7">
    <location>
        <begin position="211"/>
        <end position="235"/>
    </location>
</feature>
<evidence type="ECO:0000259" key="8">
    <source>
        <dbReference type="Pfam" id="PF01773"/>
    </source>
</evidence>
<evidence type="ECO:0000256" key="5">
    <source>
        <dbReference type="ARBA" id="ARBA00022989"/>
    </source>
</evidence>
<keyword evidence="5 7" id="KW-1133">Transmembrane helix</keyword>
<feature type="domain" description="Concentrative nucleoside transporter N-terminal" evidence="8">
    <location>
        <begin position="188"/>
        <end position="259"/>
    </location>
</feature>
<dbReference type="RefSeq" id="XP_012937644.2">
    <property type="nucleotide sequence ID" value="XM_013082190.2"/>
</dbReference>
<feature type="transmembrane region" description="Helical" evidence="7">
    <location>
        <begin position="154"/>
        <end position="177"/>
    </location>
</feature>
<evidence type="ECO:0000256" key="7">
    <source>
        <dbReference type="SAM" id="Phobius"/>
    </source>
</evidence>